<dbReference type="GO" id="GO:0050118">
    <property type="term" value="F:N-acetyldiaminopimelate deacetylase activity"/>
    <property type="evidence" value="ECO:0007669"/>
    <property type="project" value="UniProtKB-ARBA"/>
</dbReference>
<feature type="binding site" evidence="2">
    <location>
        <position position="136"/>
    </location>
    <ligand>
        <name>Mn(2+)</name>
        <dbReference type="ChEBI" id="CHEBI:29035"/>
        <label>2</label>
    </ligand>
</feature>
<dbReference type="InterPro" id="IPR017439">
    <property type="entry name" value="Amidohydrolase"/>
</dbReference>
<evidence type="ECO:0000256" key="1">
    <source>
        <dbReference type="ARBA" id="ARBA00022801"/>
    </source>
</evidence>
<keyword evidence="1" id="KW-0378">Hydrolase</keyword>
<organism evidence="4 5">
    <name type="scientific">Aminithiophilus ramosus</name>
    <dbReference type="NCBI Taxonomy" id="3029084"/>
    <lineage>
        <taxon>Bacteria</taxon>
        <taxon>Thermotogati</taxon>
        <taxon>Synergistota</taxon>
        <taxon>Synergistia</taxon>
        <taxon>Synergistales</taxon>
        <taxon>Aminithiophilaceae</taxon>
        <taxon>Aminithiophilus</taxon>
    </lineage>
</organism>
<dbReference type="Proteomes" id="UP000671879">
    <property type="component" value="Chromosome"/>
</dbReference>
<reference evidence="5" key="1">
    <citation type="submission" date="2021-04" db="EMBL/GenBank/DDBJ databases">
        <title>A novel Synergistetes isolate from a pyrite-forming mixed culture.</title>
        <authorList>
            <person name="Bunk B."/>
            <person name="Sproer C."/>
            <person name="Spring S."/>
            <person name="Pester M."/>
        </authorList>
    </citation>
    <scope>NUCLEOTIDE SEQUENCE [LARGE SCALE GENOMIC DNA]</scope>
    <source>
        <strain evidence="5">J.5.4.2-T.3.5.2</strain>
    </source>
</reference>
<comment type="cofactor">
    <cofactor evidence="2">
        <name>Mn(2+)</name>
        <dbReference type="ChEBI" id="CHEBI:29035"/>
    </cofactor>
    <text evidence="2">The Mn(2+) ion enhances activity.</text>
</comment>
<dbReference type="GO" id="GO:0046872">
    <property type="term" value="F:metal ion binding"/>
    <property type="evidence" value="ECO:0007669"/>
    <property type="project" value="UniProtKB-KW"/>
</dbReference>
<feature type="domain" description="Peptidase M20 dimerisation" evidence="3">
    <location>
        <begin position="185"/>
        <end position="277"/>
    </location>
</feature>
<feature type="binding site" evidence="2">
    <location>
        <position position="103"/>
    </location>
    <ligand>
        <name>Mn(2+)</name>
        <dbReference type="ChEBI" id="CHEBI:29035"/>
        <label>2</label>
    </ligand>
</feature>
<dbReference type="Gene3D" id="3.30.70.360">
    <property type="match status" value="1"/>
</dbReference>
<feature type="binding site" evidence="2">
    <location>
        <position position="160"/>
    </location>
    <ligand>
        <name>Mn(2+)</name>
        <dbReference type="ChEBI" id="CHEBI:29035"/>
        <label>2</label>
    </ligand>
</feature>
<evidence type="ECO:0000313" key="4">
    <source>
        <dbReference type="EMBL" id="QTX33189.1"/>
    </source>
</evidence>
<dbReference type="Gene3D" id="3.40.630.10">
    <property type="entry name" value="Zn peptidases"/>
    <property type="match status" value="1"/>
</dbReference>
<dbReference type="AlphaFoldDB" id="A0A9Q7EWZ0"/>
<keyword evidence="2" id="KW-0464">Manganese</keyword>
<dbReference type="KEGG" id="aram:KAR29_04635"/>
<dbReference type="PANTHER" id="PTHR11014">
    <property type="entry name" value="PEPTIDASE M20 FAMILY MEMBER"/>
    <property type="match status" value="1"/>
</dbReference>
<name>A0A9Q7EWZ0_9BACT</name>
<evidence type="ECO:0000259" key="3">
    <source>
        <dbReference type="Pfam" id="PF07687"/>
    </source>
</evidence>
<dbReference type="EMBL" id="CP072943">
    <property type="protein sequence ID" value="QTX33189.1"/>
    <property type="molecule type" value="Genomic_DNA"/>
</dbReference>
<evidence type="ECO:0000313" key="5">
    <source>
        <dbReference type="Proteomes" id="UP000671879"/>
    </source>
</evidence>
<dbReference type="GO" id="GO:0019877">
    <property type="term" value="P:diaminopimelate biosynthetic process"/>
    <property type="evidence" value="ECO:0007669"/>
    <property type="project" value="UniProtKB-ARBA"/>
</dbReference>
<feature type="binding site" evidence="2">
    <location>
        <position position="358"/>
    </location>
    <ligand>
        <name>Mn(2+)</name>
        <dbReference type="ChEBI" id="CHEBI:29035"/>
        <label>2</label>
    </ligand>
</feature>
<dbReference type="PIRSF" id="PIRSF005962">
    <property type="entry name" value="Pept_M20D_amidohydro"/>
    <property type="match status" value="1"/>
</dbReference>
<dbReference type="SUPFAM" id="SSF55031">
    <property type="entry name" value="Bacterial exopeptidase dimerisation domain"/>
    <property type="match status" value="1"/>
</dbReference>
<sequence>MKEIALEALSMEEEVRTLRRHFHRHPEESLKEFETAASVERELRRLGLAPRRLGETAVVADIVGDADGPVVALRADMDALVLQEESEKDYASCRPGLMHGCGHDAHTAMLLGAAGILARRRSFAGTVRLLFQPGEEISAGARLMVDGGALEGVEALFGLHVWIDLPSGTFSVEAGPRMASCDRLAIDIRGRGGHAGKPHQTVDAVVAASAVVMNLQTVVSRETDPLKSLVLSLGTLRCGSLWNIIAGEGRIEGTVRAFDEELQKGTRARVERVAQSTASAFGAEAMVTYDELCPVTANDAELAEAASSVVAALFGADRIVSMAPVAVSEDFAFYGGHVPAHFAFLGVGSDGAALWPHHHPRFDIDERALPCGVAYYAASALAFLARNRGVKGH</sequence>
<proteinExistence type="predicted"/>
<evidence type="ECO:0000256" key="2">
    <source>
        <dbReference type="PIRSR" id="PIRSR005962-1"/>
    </source>
</evidence>
<dbReference type="RefSeq" id="WP_274374467.1">
    <property type="nucleotide sequence ID" value="NZ_CP072943.1"/>
</dbReference>
<keyword evidence="5" id="KW-1185">Reference proteome</keyword>
<accession>A0A9Q7EWZ0</accession>
<gene>
    <name evidence="4" type="ORF">KAR29_04635</name>
</gene>
<dbReference type="NCBIfam" id="TIGR01891">
    <property type="entry name" value="amidohydrolases"/>
    <property type="match status" value="1"/>
</dbReference>
<feature type="binding site" evidence="2">
    <location>
        <position position="101"/>
    </location>
    <ligand>
        <name>Mn(2+)</name>
        <dbReference type="ChEBI" id="CHEBI:29035"/>
        <label>2</label>
    </ligand>
</feature>
<dbReference type="Pfam" id="PF07687">
    <property type="entry name" value="M20_dimer"/>
    <property type="match status" value="1"/>
</dbReference>
<dbReference type="InterPro" id="IPR036264">
    <property type="entry name" value="Bact_exopeptidase_dim_dom"/>
</dbReference>
<dbReference type="Pfam" id="PF01546">
    <property type="entry name" value="Peptidase_M20"/>
    <property type="match status" value="1"/>
</dbReference>
<protein>
    <submittedName>
        <fullName evidence="4">Amidohydrolase</fullName>
    </submittedName>
</protein>
<dbReference type="SUPFAM" id="SSF53187">
    <property type="entry name" value="Zn-dependent exopeptidases"/>
    <property type="match status" value="1"/>
</dbReference>
<dbReference type="PANTHER" id="PTHR11014:SF63">
    <property type="entry name" value="METALLOPEPTIDASE, PUTATIVE (AFU_ORTHOLOGUE AFUA_6G09600)-RELATED"/>
    <property type="match status" value="1"/>
</dbReference>
<dbReference type="InterPro" id="IPR002933">
    <property type="entry name" value="Peptidase_M20"/>
</dbReference>
<keyword evidence="2" id="KW-0479">Metal-binding</keyword>
<dbReference type="FunFam" id="3.30.70.360:FF:000001">
    <property type="entry name" value="N-acetyldiaminopimelate deacetylase"/>
    <property type="match status" value="1"/>
</dbReference>
<dbReference type="InterPro" id="IPR011650">
    <property type="entry name" value="Peptidase_M20_dimer"/>
</dbReference>